<organism evidence="3 4">
    <name type="scientific">Phenylobacterium koreense</name>
    <dbReference type="NCBI Taxonomy" id="266125"/>
    <lineage>
        <taxon>Bacteria</taxon>
        <taxon>Pseudomonadati</taxon>
        <taxon>Pseudomonadota</taxon>
        <taxon>Alphaproteobacteria</taxon>
        <taxon>Caulobacterales</taxon>
        <taxon>Caulobacteraceae</taxon>
        <taxon>Phenylobacterium</taxon>
    </lineage>
</organism>
<evidence type="ECO:0000313" key="3">
    <source>
        <dbReference type="EMBL" id="MET3528032.1"/>
    </source>
</evidence>
<reference evidence="3 4" key="1">
    <citation type="submission" date="2024-06" db="EMBL/GenBank/DDBJ databases">
        <title>Genomic Encyclopedia of Type Strains, Phase IV (KMG-IV): sequencing the most valuable type-strain genomes for metagenomic binning, comparative biology and taxonomic classification.</title>
        <authorList>
            <person name="Goeker M."/>
        </authorList>
    </citation>
    <scope>NUCLEOTIDE SEQUENCE [LARGE SCALE GENOMIC DNA]</scope>
    <source>
        <strain evidence="3 4">DSM 17809</strain>
    </source>
</reference>
<protein>
    <recommendedName>
        <fullName evidence="1">Putative Na(+)/H(+) antiporter NhaA homolog</fullName>
    </recommendedName>
</protein>
<keyword evidence="4" id="KW-1185">Reference proteome</keyword>
<dbReference type="Gene3D" id="1.20.1530.10">
    <property type="entry name" value="Na+/H+ antiporter like domain"/>
    <property type="match status" value="1"/>
</dbReference>
<evidence type="ECO:0000313" key="4">
    <source>
        <dbReference type="Proteomes" id="UP001549110"/>
    </source>
</evidence>
<evidence type="ECO:0000256" key="2">
    <source>
        <dbReference type="SAM" id="MobiDB-lite"/>
    </source>
</evidence>
<comment type="caution">
    <text evidence="3">The sequence shown here is derived from an EMBL/GenBank/DDBJ whole genome shotgun (WGS) entry which is preliminary data.</text>
</comment>
<gene>
    <name evidence="3" type="ORF">ABID41_003150</name>
</gene>
<dbReference type="EMBL" id="JBEPLU010000002">
    <property type="protein sequence ID" value="MET3528032.1"/>
    <property type="molecule type" value="Genomic_DNA"/>
</dbReference>
<proteinExistence type="predicted"/>
<dbReference type="Proteomes" id="UP001549110">
    <property type="component" value="Unassembled WGS sequence"/>
</dbReference>
<name>A0ABV2EMY4_9CAUL</name>
<dbReference type="InterPro" id="IPR023171">
    <property type="entry name" value="Na/H_antiporter_dom_sf"/>
</dbReference>
<accession>A0ABV2EMY4</accession>
<evidence type="ECO:0000256" key="1">
    <source>
        <dbReference type="ARBA" id="ARBA00015550"/>
    </source>
</evidence>
<dbReference type="InterPro" id="IPR004670">
    <property type="entry name" value="NhaA"/>
</dbReference>
<dbReference type="Pfam" id="PF06965">
    <property type="entry name" value="Na_H_antiport_1"/>
    <property type="match status" value="1"/>
</dbReference>
<sequence>MSSEAVLLICSNEAASVELLERLSTNGHGVVGPAADARMAPAMAAQHPVTIALVASPPTGRRGAVELAQALKRDWDIGSIILPDVEGGRQTGANANGRRVPARWPDCFTPSPRHVVDFARMPDVIGTRRLSVLRDFLDSGASGGMLMGAAATALIIANSPLSVAYEAFLNADLAGMSIHGGLLPAGGPGDKTRGARRPTRTMGQPGLALHRRGRRWRQASSGRPSTRPIRSPFRGWGIPTATDIFFALGVVALLGPCVPRSRSHAVILSLARPVQRRAMTA</sequence>
<feature type="region of interest" description="Disordered" evidence="2">
    <location>
        <begin position="184"/>
        <end position="231"/>
    </location>
</feature>